<evidence type="ECO:0000256" key="1">
    <source>
        <dbReference type="ARBA" id="ARBA00022670"/>
    </source>
</evidence>
<evidence type="ECO:0000313" key="10">
    <source>
        <dbReference type="Proteomes" id="UP000242502"/>
    </source>
</evidence>
<dbReference type="PANTHER" id="PTHR22726:SF1">
    <property type="entry name" value="METALLOENDOPEPTIDASE OMA1, MITOCHONDRIAL"/>
    <property type="match status" value="1"/>
</dbReference>
<name>A0A1D2QQP4_9GAMM</name>
<keyword evidence="7" id="KW-1133">Transmembrane helix</keyword>
<dbReference type="InterPro" id="IPR001915">
    <property type="entry name" value="Peptidase_M48"/>
</dbReference>
<evidence type="ECO:0000313" key="9">
    <source>
        <dbReference type="EMBL" id="ODS23906.1"/>
    </source>
</evidence>
<dbReference type="Proteomes" id="UP000242502">
    <property type="component" value="Unassembled WGS sequence"/>
</dbReference>
<keyword evidence="5 6" id="KW-0482">Metalloprotease</keyword>
<evidence type="ECO:0000256" key="5">
    <source>
        <dbReference type="ARBA" id="ARBA00023049"/>
    </source>
</evidence>
<evidence type="ECO:0000259" key="8">
    <source>
        <dbReference type="Pfam" id="PF01435"/>
    </source>
</evidence>
<dbReference type="Gene3D" id="3.30.2010.10">
    <property type="entry name" value="Metalloproteases ('zincins'), catalytic domain"/>
    <property type="match status" value="1"/>
</dbReference>
<organism evidence="9 10">
    <name type="scientific">Candidatus Endobugula sertula</name>
    <name type="common">Bugula neritina bacterial symbiont</name>
    <dbReference type="NCBI Taxonomy" id="62101"/>
    <lineage>
        <taxon>Bacteria</taxon>
        <taxon>Pseudomonadati</taxon>
        <taxon>Pseudomonadota</taxon>
        <taxon>Gammaproteobacteria</taxon>
        <taxon>Cellvibrionales</taxon>
        <taxon>Cellvibrionaceae</taxon>
        <taxon>Candidatus Endobugula</taxon>
    </lineage>
</organism>
<sequence>MTMNDVRQRYQLPDNTYGSIRTMSLYLTGFFLSLVISIVFIVIYAEKIVVYIPFSAEKKFIKPYETALRRWYRGKSYPEVDAYLQALANEMNTPLGLEAHYDINVHYVDSFEVNAFATLGGHIFVYRGLMELMPDENSLAMVLAYEIAHIQHRDPATAMGRWGALQLLYGFLSHRYTGKDNLGSLGGEIGMSFFSREQEKNADLAALDGLHQYYGHVSGYNTFFLQMLSGHDKQVDIPQWLSTHPDLQARIDYLQDRVDENRLPIRQTRPIPKNIINRIKSPIETQ</sequence>
<keyword evidence="2" id="KW-0479">Metal-binding</keyword>
<dbReference type="STRING" id="62101.AB835_06660"/>
<accession>A0A1D2QQP4</accession>
<protein>
    <recommendedName>
        <fullName evidence="8">Peptidase M48 domain-containing protein</fullName>
    </recommendedName>
</protein>
<comment type="caution">
    <text evidence="9">The sequence shown here is derived from an EMBL/GenBank/DDBJ whole genome shotgun (WGS) entry which is preliminary data.</text>
</comment>
<dbReference type="GO" id="GO:0046872">
    <property type="term" value="F:metal ion binding"/>
    <property type="evidence" value="ECO:0007669"/>
    <property type="project" value="UniProtKB-KW"/>
</dbReference>
<dbReference type="GO" id="GO:0016020">
    <property type="term" value="C:membrane"/>
    <property type="evidence" value="ECO:0007669"/>
    <property type="project" value="TreeGrafter"/>
</dbReference>
<dbReference type="AlphaFoldDB" id="A0A1D2QQP4"/>
<feature type="transmembrane region" description="Helical" evidence="7">
    <location>
        <begin position="25"/>
        <end position="45"/>
    </location>
</feature>
<evidence type="ECO:0000256" key="3">
    <source>
        <dbReference type="ARBA" id="ARBA00022801"/>
    </source>
</evidence>
<keyword evidence="7" id="KW-0812">Transmembrane</keyword>
<dbReference type="PANTHER" id="PTHR22726">
    <property type="entry name" value="METALLOENDOPEPTIDASE OMA1"/>
    <property type="match status" value="1"/>
</dbReference>
<dbReference type="Pfam" id="PF01435">
    <property type="entry name" value="Peptidase_M48"/>
    <property type="match status" value="1"/>
</dbReference>
<proteinExistence type="inferred from homology"/>
<reference evidence="9 10" key="1">
    <citation type="journal article" date="2016" name="Appl. Environ. Microbiol.">
        <title>Lack of Overt Genome Reduction in the Bryostatin-Producing Bryozoan Symbiont "Candidatus Endobugula sertula".</title>
        <authorList>
            <person name="Miller I.J."/>
            <person name="Vanee N."/>
            <person name="Fong S.S."/>
            <person name="Lim-Fong G.E."/>
            <person name="Kwan J.C."/>
        </authorList>
    </citation>
    <scope>NUCLEOTIDE SEQUENCE [LARGE SCALE GENOMIC DNA]</scope>
    <source>
        <strain evidence="9">AB1-4</strain>
    </source>
</reference>
<dbReference type="GO" id="GO:0004222">
    <property type="term" value="F:metalloendopeptidase activity"/>
    <property type="evidence" value="ECO:0007669"/>
    <property type="project" value="InterPro"/>
</dbReference>
<keyword evidence="4 6" id="KW-0862">Zinc</keyword>
<keyword evidence="7" id="KW-0472">Membrane</keyword>
<gene>
    <name evidence="9" type="ORF">AB835_06660</name>
</gene>
<comment type="similarity">
    <text evidence="6">Belongs to the peptidase M48 family.</text>
</comment>
<comment type="cofactor">
    <cofactor evidence="6">
        <name>Zn(2+)</name>
        <dbReference type="ChEBI" id="CHEBI:29105"/>
    </cofactor>
    <text evidence="6">Binds 1 zinc ion per subunit.</text>
</comment>
<dbReference type="InterPro" id="IPR051156">
    <property type="entry name" value="Mito/Outer_Membr_Metalloprot"/>
</dbReference>
<dbReference type="GO" id="GO:0051603">
    <property type="term" value="P:proteolysis involved in protein catabolic process"/>
    <property type="evidence" value="ECO:0007669"/>
    <property type="project" value="TreeGrafter"/>
</dbReference>
<evidence type="ECO:0000256" key="6">
    <source>
        <dbReference type="RuleBase" id="RU003983"/>
    </source>
</evidence>
<dbReference type="CDD" id="cd07332">
    <property type="entry name" value="M48C_Oma1_like"/>
    <property type="match status" value="1"/>
</dbReference>
<keyword evidence="1 6" id="KW-0645">Protease</keyword>
<feature type="domain" description="Peptidase M48" evidence="8">
    <location>
        <begin position="81"/>
        <end position="257"/>
    </location>
</feature>
<evidence type="ECO:0000256" key="4">
    <source>
        <dbReference type="ARBA" id="ARBA00022833"/>
    </source>
</evidence>
<evidence type="ECO:0000256" key="7">
    <source>
        <dbReference type="SAM" id="Phobius"/>
    </source>
</evidence>
<keyword evidence="3 6" id="KW-0378">Hydrolase</keyword>
<dbReference type="EMBL" id="MDLC01000018">
    <property type="protein sequence ID" value="ODS23906.1"/>
    <property type="molecule type" value="Genomic_DNA"/>
</dbReference>
<evidence type="ECO:0000256" key="2">
    <source>
        <dbReference type="ARBA" id="ARBA00022723"/>
    </source>
</evidence>